<evidence type="ECO:0000313" key="4">
    <source>
        <dbReference type="Proteomes" id="UP000465240"/>
    </source>
</evidence>
<dbReference type="EMBL" id="JAUFSA010000002">
    <property type="protein sequence ID" value="MDP7738836.1"/>
    <property type="molecule type" value="Genomic_DNA"/>
</dbReference>
<reference evidence="2 4" key="1">
    <citation type="journal article" date="2019" name="Emerg. Microbes Infect.">
        <title>Comprehensive subspecies identification of 175 nontuberculous mycobacteria species based on 7547 genomic profiles.</title>
        <authorList>
            <person name="Matsumoto Y."/>
            <person name="Kinjo T."/>
            <person name="Motooka D."/>
            <person name="Nabeya D."/>
            <person name="Jung N."/>
            <person name="Uechi K."/>
            <person name="Horii T."/>
            <person name="Iida T."/>
            <person name="Fujita J."/>
            <person name="Nakamura S."/>
        </authorList>
    </citation>
    <scope>NUCLEOTIDE SEQUENCE [LARGE SCALE GENOMIC DNA]</scope>
    <source>
        <strain evidence="2 4">JCM 18565</strain>
    </source>
</reference>
<feature type="region of interest" description="Disordered" evidence="1">
    <location>
        <begin position="1"/>
        <end position="35"/>
    </location>
</feature>
<proteinExistence type="predicted"/>
<dbReference type="Proteomes" id="UP001229081">
    <property type="component" value="Unassembled WGS sequence"/>
</dbReference>
<dbReference type="RefSeq" id="WP_156296608.1">
    <property type="nucleotide sequence ID" value="NZ_BLKX01000001.1"/>
</dbReference>
<reference evidence="2" key="2">
    <citation type="submission" date="2020-02" db="EMBL/GenBank/DDBJ databases">
        <authorList>
            <person name="Matsumoto Y."/>
            <person name="Kinjo T."/>
            <person name="Motooka D."/>
            <person name="Nabeya D."/>
            <person name="Jung N."/>
            <person name="Uechi K."/>
            <person name="Horii T."/>
            <person name="Iida T."/>
            <person name="Fujita J."/>
            <person name="Nakamura S."/>
        </authorList>
    </citation>
    <scope>NUCLEOTIDE SEQUENCE</scope>
    <source>
        <strain evidence="2">JCM 18565</strain>
    </source>
</reference>
<reference evidence="3" key="3">
    <citation type="submission" date="2023-06" db="EMBL/GenBank/DDBJ databases">
        <title>Identification of two novel mycobacterium reveal diversities and complexities of Mycobacterium gordonae clade.</title>
        <authorList>
            <person name="Matsumoto Y."/>
            <person name="Nakamura S."/>
            <person name="Motooka D."/>
            <person name="Fukushima K."/>
        </authorList>
    </citation>
    <scope>NUCLEOTIDE SEQUENCE</scope>
    <source>
        <strain evidence="3">TY812</strain>
    </source>
</reference>
<dbReference type="EMBL" id="BLKX01000001">
    <property type="protein sequence ID" value="GFG81676.1"/>
    <property type="molecule type" value="Genomic_DNA"/>
</dbReference>
<protein>
    <submittedName>
        <fullName evidence="3">Uncharacterized protein</fullName>
    </submittedName>
</protein>
<feature type="compositionally biased region" description="Basic and acidic residues" evidence="1">
    <location>
        <begin position="1"/>
        <end position="29"/>
    </location>
</feature>
<name>A0AAJ1S7C2_9MYCO</name>
<comment type="caution">
    <text evidence="3">The sequence shown here is derived from an EMBL/GenBank/DDBJ whole genome shotgun (WGS) entry which is preliminary data.</text>
</comment>
<evidence type="ECO:0000313" key="2">
    <source>
        <dbReference type="EMBL" id="GFG81676.1"/>
    </source>
</evidence>
<evidence type="ECO:0000256" key="1">
    <source>
        <dbReference type="SAM" id="MobiDB-lite"/>
    </source>
</evidence>
<gene>
    <name evidence="2" type="ORF">MPRG_49520</name>
    <name evidence="3" type="ORF">QXL92_29305</name>
</gene>
<organism evidence="3 5">
    <name type="scientific">Mycobacterium paragordonae</name>
    <dbReference type="NCBI Taxonomy" id="1389713"/>
    <lineage>
        <taxon>Bacteria</taxon>
        <taxon>Bacillati</taxon>
        <taxon>Actinomycetota</taxon>
        <taxon>Actinomycetes</taxon>
        <taxon>Mycobacteriales</taxon>
        <taxon>Mycobacteriaceae</taxon>
        <taxon>Mycobacterium</taxon>
    </lineage>
</organism>
<keyword evidence="4" id="KW-1185">Reference proteome</keyword>
<sequence length="52" mass="5682">MRAEEGDESVKDYAVKGEQTLDRINDSRRAGGNPLTRIVGRLRKLVPGGSRG</sequence>
<dbReference type="AlphaFoldDB" id="A0AAJ1S7C2"/>
<accession>A0AAJ1S7C2</accession>
<evidence type="ECO:0000313" key="5">
    <source>
        <dbReference type="Proteomes" id="UP001229081"/>
    </source>
</evidence>
<dbReference type="Proteomes" id="UP000465240">
    <property type="component" value="Unassembled WGS sequence"/>
</dbReference>
<evidence type="ECO:0000313" key="3">
    <source>
        <dbReference type="EMBL" id="MDP7738836.1"/>
    </source>
</evidence>